<dbReference type="AlphaFoldDB" id="A0A928WZI6"/>
<dbReference type="RefSeq" id="WP_193990902.1">
    <property type="nucleotide sequence ID" value="NZ_JADEXP010000016.1"/>
</dbReference>
<evidence type="ECO:0000313" key="3">
    <source>
        <dbReference type="Proteomes" id="UP000615026"/>
    </source>
</evidence>
<reference evidence="2" key="1">
    <citation type="submission" date="2020-10" db="EMBL/GenBank/DDBJ databases">
        <authorList>
            <person name="Castelo-Branco R."/>
            <person name="Eusebio N."/>
            <person name="Adriana R."/>
            <person name="Vieira A."/>
            <person name="Brugerolle De Fraissinette N."/>
            <person name="Rezende De Castro R."/>
            <person name="Schneider M.P."/>
            <person name="Vasconcelos V."/>
            <person name="Leao P.N."/>
        </authorList>
    </citation>
    <scope>NUCLEOTIDE SEQUENCE</scope>
    <source>
        <strain evidence="2">LEGE 11479</strain>
    </source>
</reference>
<sequence length="398" mass="44324">MTSLCNPAKSTQPLQDLMIDCLVDYPNNQCQENKKDTHNGSSNSAYWAQDLSVSGSSSAFSRYHTALAFGATVVCSAGALMQHTETGFWHSPNTGVSVSENTISLERSDSADQVLTPPIAGPQTSASFSLVADGTNKSSVADGTNSDGTDSNCKDSDCKGLAFIEQRLPEIQEQVRTLRAEMQQFQTQHTAQNLQTHRSVLSYRSSDVVRRQAELEVRSQQLTQQFTSLTSALALQPDEAHYIANLLKTDTTYQASLQQLQALERNLAVEYSNPDLDNSQLEGLYSEYAQGAEQLRQIAQTVLVKYISAASVESPDPLWQEDSYQTLLQELMDLSHLRQMLVVEQNTLAQMEEQLTQRRTELAVLLKQYAVMQQQLEGQNKILQQYIAKRQEIKKNLT</sequence>
<gene>
    <name evidence="2" type="ORF">IQ260_03520</name>
</gene>
<accession>A0A928WZI6</accession>
<feature type="coiled-coil region" evidence="1">
    <location>
        <begin position="161"/>
        <end position="188"/>
    </location>
</feature>
<evidence type="ECO:0000256" key="1">
    <source>
        <dbReference type="SAM" id="Coils"/>
    </source>
</evidence>
<dbReference type="Proteomes" id="UP000615026">
    <property type="component" value="Unassembled WGS sequence"/>
</dbReference>
<name>A0A928WZI6_LEPEC</name>
<evidence type="ECO:0000313" key="2">
    <source>
        <dbReference type="EMBL" id="MBE9065717.1"/>
    </source>
</evidence>
<protein>
    <submittedName>
        <fullName evidence="2">Uncharacterized protein</fullName>
    </submittedName>
</protein>
<comment type="caution">
    <text evidence="2">The sequence shown here is derived from an EMBL/GenBank/DDBJ whole genome shotgun (WGS) entry which is preliminary data.</text>
</comment>
<dbReference type="EMBL" id="JADEXP010000016">
    <property type="protein sequence ID" value="MBE9065717.1"/>
    <property type="molecule type" value="Genomic_DNA"/>
</dbReference>
<keyword evidence="3" id="KW-1185">Reference proteome</keyword>
<organism evidence="2 3">
    <name type="scientific">Leptolyngbya cf. ectocarpi LEGE 11479</name>
    <dbReference type="NCBI Taxonomy" id="1828722"/>
    <lineage>
        <taxon>Bacteria</taxon>
        <taxon>Bacillati</taxon>
        <taxon>Cyanobacteriota</taxon>
        <taxon>Cyanophyceae</taxon>
        <taxon>Leptolyngbyales</taxon>
        <taxon>Leptolyngbyaceae</taxon>
        <taxon>Leptolyngbya group</taxon>
        <taxon>Leptolyngbya</taxon>
    </lineage>
</organism>
<proteinExistence type="predicted"/>
<keyword evidence="1" id="KW-0175">Coiled coil</keyword>
<feature type="coiled-coil region" evidence="1">
    <location>
        <begin position="334"/>
        <end position="396"/>
    </location>
</feature>